<dbReference type="EMBL" id="KZ293444">
    <property type="protein sequence ID" value="PBK65716.1"/>
    <property type="molecule type" value="Genomic_DNA"/>
</dbReference>
<evidence type="ECO:0000313" key="2">
    <source>
        <dbReference type="EMBL" id="PBK65716.1"/>
    </source>
</evidence>
<proteinExistence type="predicted"/>
<organism evidence="2 3">
    <name type="scientific">Armillaria solidipes</name>
    <dbReference type="NCBI Taxonomy" id="1076256"/>
    <lineage>
        <taxon>Eukaryota</taxon>
        <taxon>Fungi</taxon>
        <taxon>Dikarya</taxon>
        <taxon>Basidiomycota</taxon>
        <taxon>Agaricomycotina</taxon>
        <taxon>Agaricomycetes</taxon>
        <taxon>Agaricomycetidae</taxon>
        <taxon>Agaricales</taxon>
        <taxon>Marasmiineae</taxon>
        <taxon>Physalacriaceae</taxon>
        <taxon>Armillaria</taxon>
    </lineage>
</organism>
<protein>
    <submittedName>
        <fullName evidence="2">Uncharacterized protein</fullName>
    </submittedName>
</protein>
<evidence type="ECO:0000256" key="1">
    <source>
        <dbReference type="SAM" id="MobiDB-lite"/>
    </source>
</evidence>
<dbReference type="Proteomes" id="UP000218334">
    <property type="component" value="Unassembled WGS sequence"/>
</dbReference>
<gene>
    <name evidence="2" type="ORF">ARMSODRAFT_978168</name>
</gene>
<evidence type="ECO:0000313" key="3">
    <source>
        <dbReference type="Proteomes" id="UP000218334"/>
    </source>
</evidence>
<dbReference type="AlphaFoldDB" id="A0A2H3BRL0"/>
<reference evidence="3" key="1">
    <citation type="journal article" date="2017" name="Nat. Ecol. Evol.">
        <title>Genome expansion and lineage-specific genetic innovations in the forest pathogenic fungi Armillaria.</title>
        <authorList>
            <person name="Sipos G."/>
            <person name="Prasanna A.N."/>
            <person name="Walter M.C."/>
            <person name="O'Connor E."/>
            <person name="Balint B."/>
            <person name="Krizsan K."/>
            <person name="Kiss B."/>
            <person name="Hess J."/>
            <person name="Varga T."/>
            <person name="Slot J."/>
            <person name="Riley R."/>
            <person name="Boka B."/>
            <person name="Rigling D."/>
            <person name="Barry K."/>
            <person name="Lee J."/>
            <person name="Mihaltcheva S."/>
            <person name="LaButti K."/>
            <person name="Lipzen A."/>
            <person name="Waldron R."/>
            <person name="Moloney N.M."/>
            <person name="Sperisen C."/>
            <person name="Kredics L."/>
            <person name="Vagvoelgyi C."/>
            <person name="Patrignani A."/>
            <person name="Fitzpatrick D."/>
            <person name="Nagy I."/>
            <person name="Doyle S."/>
            <person name="Anderson J.B."/>
            <person name="Grigoriev I.V."/>
            <person name="Gueldener U."/>
            <person name="Muensterkoetter M."/>
            <person name="Nagy L.G."/>
        </authorList>
    </citation>
    <scope>NUCLEOTIDE SEQUENCE [LARGE SCALE GENOMIC DNA]</scope>
    <source>
        <strain evidence="3">28-4</strain>
    </source>
</reference>
<feature type="region of interest" description="Disordered" evidence="1">
    <location>
        <begin position="154"/>
        <end position="174"/>
    </location>
</feature>
<sequence>MYPYAQTSGTVRADLGPFHLPFQLKVLKRTNSMGIYLIKADDDRPYPVVVISRTDLLIAAQSLYTPKIWDGATWGCRCSLFLGYYEVPRSSAVIGKTVTQSERPSAATTLRDESKRMISWIWGNIAINAMEVLPRMMPEFVEASDAAPYFPEFEGSTEAEADRLPVQTTGTSED</sequence>
<keyword evidence="3" id="KW-1185">Reference proteome</keyword>
<name>A0A2H3BRL0_9AGAR</name>
<accession>A0A2H3BRL0</accession>